<gene>
    <name evidence="1" type="ORF">SPELUC_LOCUS3247</name>
</gene>
<organism evidence="1 2">
    <name type="scientific">Cetraspora pellucida</name>
    <dbReference type="NCBI Taxonomy" id="1433469"/>
    <lineage>
        <taxon>Eukaryota</taxon>
        <taxon>Fungi</taxon>
        <taxon>Fungi incertae sedis</taxon>
        <taxon>Mucoromycota</taxon>
        <taxon>Glomeromycotina</taxon>
        <taxon>Glomeromycetes</taxon>
        <taxon>Diversisporales</taxon>
        <taxon>Gigasporaceae</taxon>
        <taxon>Cetraspora</taxon>
    </lineage>
</organism>
<protein>
    <submittedName>
        <fullName evidence="1">9473_t:CDS:1</fullName>
    </submittedName>
</protein>
<dbReference type="Proteomes" id="UP000789366">
    <property type="component" value="Unassembled WGS sequence"/>
</dbReference>
<reference evidence="1" key="1">
    <citation type="submission" date="2021-06" db="EMBL/GenBank/DDBJ databases">
        <authorList>
            <person name="Kallberg Y."/>
            <person name="Tangrot J."/>
            <person name="Rosling A."/>
        </authorList>
    </citation>
    <scope>NUCLEOTIDE SEQUENCE</scope>
    <source>
        <strain evidence="1">28 12/20/2015</strain>
    </source>
</reference>
<evidence type="ECO:0000313" key="2">
    <source>
        <dbReference type="Proteomes" id="UP000789366"/>
    </source>
</evidence>
<evidence type="ECO:0000313" key="1">
    <source>
        <dbReference type="EMBL" id="CAG8506061.1"/>
    </source>
</evidence>
<accession>A0ACA9L1R0</accession>
<comment type="caution">
    <text evidence="1">The sequence shown here is derived from an EMBL/GenBank/DDBJ whole genome shotgun (WGS) entry which is preliminary data.</text>
</comment>
<sequence length="108" mass="12406">MSAIIISRESLIDDAVKDEDALEFRVSKAPRFASVLKNISSINNLTTHYTKLTEINGLHLELLVTKELASWHNVSRDYENRNLFDLARSQPKLNKHTDDRTSDLWPNV</sequence>
<name>A0ACA9L1R0_9GLOM</name>
<keyword evidence="2" id="KW-1185">Reference proteome</keyword>
<proteinExistence type="predicted"/>
<dbReference type="EMBL" id="CAJVPW010002421">
    <property type="protein sequence ID" value="CAG8506061.1"/>
    <property type="molecule type" value="Genomic_DNA"/>
</dbReference>